<organism evidence="1">
    <name type="scientific">Hexamita inflata</name>
    <dbReference type="NCBI Taxonomy" id="28002"/>
    <lineage>
        <taxon>Eukaryota</taxon>
        <taxon>Metamonada</taxon>
        <taxon>Diplomonadida</taxon>
        <taxon>Hexamitidae</taxon>
        <taxon>Hexamitinae</taxon>
        <taxon>Hexamita</taxon>
    </lineage>
</organism>
<name>A0AA86QN22_9EUKA</name>
<accession>A0AA86QN22</accession>
<dbReference type="EMBL" id="CAXDID020000380">
    <property type="protein sequence ID" value="CAL6084643.1"/>
    <property type="molecule type" value="Genomic_DNA"/>
</dbReference>
<reference evidence="2 3" key="2">
    <citation type="submission" date="2024-07" db="EMBL/GenBank/DDBJ databases">
        <authorList>
            <person name="Akdeniz Z."/>
        </authorList>
    </citation>
    <scope>NUCLEOTIDE SEQUENCE [LARGE SCALE GENOMIC DNA]</scope>
</reference>
<dbReference type="AlphaFoldDB" id="A0AA86QN22"/>
<dbReference type="EMBL" id="CATOUU010000919">
    <property type="protein sequence ID" value="CAI9959617.1"/>
    <property type="molecule type" value="Genomic_DNA"/>
</dbReference>
<evidence type="ECO:0000313" key="1">
    <source>
        <dbReference type="EMBL" id="CAI9959617.1"/>
    </source>
</evidence>
<dbReference type="Proteomes" id="UP001642409">
    <property type="component" value="Unassembled WGS sequence"/>
</dbReference>
<proteinExistence type="predicted"/>
<evidence type="ECO:0000313" key="2">
    <source>
        <dbReference type="EMBL" id="CAL6084643.1"/>
    </source>
</evidence>
<sequence length="205" mass="23952">MAQNALDNMFSCYNGRKTYATLVQDAYSYQGQHLNTMQELQCVLQDGPHAQMQQKRSRSGFLLVQIQLSMQKQSDQQQNILISIEKAEQAVEYLRTSPNGKTDYIDYLFNIWHTNPVIRDTLSIIRALTINSASLERLFSFFHRQTASFLRGSINKETLIKMGIIYTEIMQPEIQRWKQQQLINKLIAKRKGISISEQLMHWNEF</sequence>
<keyword evidence="3" id="KW-1185">Reference proteome</keyword>
<protein>
    <submittedName>
        <fullName evidence="2">Hypothetical_protein</fullName>
    </submittedName>
</protein>
<gene>
    <name evidence="1" type="ORF">HINF_LOCUS47262</name>
    <name evidence="2" type="ORF">HINF_LOCUS62304</name>
</gene>
<evidence type="ECO:0000313" key="3">
    <source>
        <dbReference type="Proteomes" id="UP001642409"/>
    </source>
</evidence>
<comment type="caution">
    <text evidence="1">The sequence shown here is derived from an EMBL/GenBank/DDBJ whole genome shotgun (WGS) entry which is preliminary data.</text>
</comment>
<reference evidence="1" key="1">
    <citation type="submission" date="2023-06" db="EMBL/GenBank/DDBJ databases">
        <authorList>
            <person name="Kurt Z."/>
        </authorList>
    </citation>
    <scope>NUCLEOTIDE SEQUENCE</scope>
</reference>